<name>A0A0D0C300_9AGAR</name>
<evidence type="ECO:0000313" key="2">
    <source>
        <dbReference type="Proteomes" id="UP000053593"/>
    </source>
</evidence>
<protein>
    <submittedName>
        <fullName evidence="1">Uncharacterized protein</fullName>
    </submittedName>
</protein>
<reference evidence="1 2" key="1">
    <citation type="submission" date="2014-04" db="EMBL/GenBank/DDBJ databases">
        <title>Evolutionary Origins and Diversification of the Mycorrhizal Mutualists.</title>
        <authorList>
            <consortium name="DOE Joint Genome Institute"/>
            <consortium name="Mycorrhizal Genomics Consortium"/>
            <person name="Kohler A."/>
            <person name="Kuo A."/>
            <person name="Nagy L.G."/>
            <person name="Floudas D."/>
            <person name="Copeland A."/>
            <person name="Barry K.W."/>
            <person name="Cichocki N."/>
            <person name="Veneault-Fourrey C."/>
            <person name="LaButti K."/>
            <person name="Lindquist E.A."/>
            <person name="Lipzen A."/>
            <person name="Lundell T."/>
            <person name="Morin E."/>
            <person name="Murat C."/>
            <person name="Riley R."/>
            <person name="Ohm R."/>
            <person name="Sun H."/>
            <person name="Tunlid A."/>
            <person name="Henrissat B."/>
            <person name="Grigoriev I.V."/>
            <person name="Hibbett D.S."/>
            <person name="Martin F."/>
        </authorList>
    </citation>
    <scope>NUCLEOTIDE SEQUENCE [LARGE SCALE GENOMIC DNA]</scope>
    <source>
        <strain evidence="1 2">FD-317 M1</strain>
    </source>
</reference>
<dbReference type="Proteomes" id="UP000053593">
    <property type="component" value="Unassembled WGS sequence"/>
</dbReference>
<keyword evidence="2" id="KW-1185">Reference proteome</keyword>
<evidence type="ECO:0000313" key="1">
    <source>
        <dbReference type="EMBL" id="KIK62476.1"/>
    </source>
</evidence>
<proteinExistence type="predicted"/>
<organism evidence="1 2">
    <name type="scientific">Collybiopsis luxurians FD-317 M1</name>
    <dbReference type="NCBI Taxonomy" id="944289"/>
    <lineage>
        <taxon>Eukaryota</taxon>
        <taxon>Fungi</taxon>
        <taxon>Dikarya</taxon>
        <taxon>Basidiomycota</taxon>
        <taxon>Agaricomycotina</taxon>
        <taxon>Agaricomycetes</taxon>
        <taxon>Agaricomycetidae</taxon>
        <taxon>Agaricales</taxon>
        <taxon>Marasmiineae</taxon>
        <taxon>Omphalotaceae</taxon>
        <taxon>Collybiopsis</taxon>
        <taxon>Collybiopsis luxurians</taxon>
    </lineage>
</organism>
<sequence length="300" mass="34332">MDFGLATRRWREIDQTVNAHGIWLFFHFKMADCGALGHRMKFIYLYFSASPHSQCRNEDSTCNVRFILHALYPPAGLSGRTSSISSYVQLNALSPEMATAATCQIILNGRSRDTFATQDSRNIEASRIHPQSCEFEVPQMLMINELPESHPQRPLVGIEADSIQSRDGSLSNSMHIKGESDAPIFIHTACFDETKTEVKAARSPQPADWVRTTDSRHTDRHLEFLHETKSPAYRRRSFPRLTEKEKELHKPLDHLMTVNNWLVYDKSEASMALSNPFAKSFRCFFILDTYLPTLHTSHQE</sequence>
<dbReference type="HOGENOM" id="CLU_927667_0_0_1"/>
<gene>
    <name evidence="1" type="ORF">GYMLUDRAFT_84407</name>
</gene>
<accession>A0A0D0C300</accession>
<dbReference type="AlphaFoldDB" id="A0A0D0C300"/>
<dbReference type="EMBL" id="KN834767">
    <property type="protein sequence ID" value="KIK62476.1"/>
    <property type="molecule type" value="Genomic_DNA"/>
</dbReference>